<reference evidence="1" key="1">
    <citation type="submission" date="2024-09" db="EMBL/GenBank/DDBJ databases">
        <title>Black Yeasts Isolated from many extreme environments.</title>
        <authorList>
            <person name="Coleine C."/>
            <person name="Stajich J.E."/>
            <person name="Selbmann L."/>
        </authorList>
    </citation>
    <scope>NUCLEOTIDE SEQUENCE</scope>
    <source>
        <strain evidence="1">CCFEE 5737</strain>
    </source>
</reference>
<feature type="non-terminal residue" evidence="1">
    <location>
        <position position="357"/>
    </location>
</feature>
<name>A0ACC3DLJ2_9PEZI</name>
<proteinExistence type="predicted"/>
<protein>
    <submittedName>
        <fullName evidence="1">Uncharacterized protein</fullName>
    </submittedName>
</protein>
<keyword evidence="2" id="KW-1185">Reference proteome</keyword>
<sequence>MPPSPILGDEPSRLSTRASTAPALSVTRFAAPSPYNQKLVMEGEALPEDSEDSITTASDAGQEAVYDDGVLRCPLCSYEVAYGECINLWCDFTTPWDYENDSATASTPSVDEESEASFCLEYGGTIGCVEETQASDADTTCVNCGQEHDPTNVVSEKDPAIELRKQQQAEVRAELKALCDPEPAQPASLQLWDDSILLDLYIFAHKYEVVALRRLIISTWMSQDVERDSMPGDAEIVRAYNALPKTSPLLRYFVQAIAFNRIPYMENKTELDDPMDLPAGFTQQVMTLALNRAAAPDKYLKPDYVKNPCLYHEHDDREEEKACRSAHNAKQLLERLRRQAHRKYRKAAKVGPASRPL</sequence>
<comment type="caution">
    <text evidence="1">The sequence shown here is derived from an EMBL/GenBank/DDBJ whole genome shotgun (WGS) entry which is preliminary data.</text>
</comment>
<accession>A0ACC3DLJ2</accession>
<organism evidence="1 2">
    <name type="scientific">Coniosporium uncinatum</name>
    <dbReference type="NCBI Taxonomy" id="93489"/>
    <lineage>
        <taxon>Eukaryota</taxon>
        <taxon>Fungi</taxon>
        <taxon>Dikarya</taxon>
        <taxon>Ascomycota</taxon>
        <taxon>Pezizomycotina</taxon>
        <taxon>Dothideomycetes</taxon>
        <taxon>Dothideomycetes incertae sedis</taxon>
        <taxon>Coniosporium</taxon>
    </lineage>
</organism>
<evidence type="ECO:0000313" key="1">
    <source>
        <dbReference type="EMBL" id="KAK3077454.1"/>
    </source>
</evidence>
<gene>
    <name evidence="1" type="ORF">LTS18_010216</name>
</gene>
<evidence type="ECO:0000313" key="2">
    <source>
        <dbReference type="Proteomes" id="UP001186974"/>
    </source>
</evidence>
<dbReference type="Proteomes" id="UP001186974">
    <property type="component" value="Unassembled WGS sequence"/>
</dbReference>
<dbReference type="EMBL" id="JAWDJW010002835">
    <property type="protein sequence ID" value="KAK3077454.1"/>
    <property type="molecule type" value="Genomic_DNA"/>
</dbReference>